<dbReference type="AlphaFoldDB" id="A0A250FZC4"/>
<dbReference type="EMBL" id="CP022387">
    <property type="protein sequence ID" value="ATA90351.1"/>
    <property type="molecule type" value="Genomic_DNA"/>
</dbReference>
<dbReference type="Proteomes" id="UP000217348">
    <property type="component" value="Chromosome"/>
</dbReference>
<evidence type="ECO:0000256" key="1">
    <source>
        <dbReference type="SAM" id="SignalP"/>
    </source>
</evidence>
<accession>A0A250FZC4</accession>
<dbReference type="Pfam" id="PF03781">
    <property type="entry name" value="FGE-sulfatase"/>
    <property type="match status" value="1"/>
</dbReference>
<evidence type="ECO:0000313" key="4">
    <source>
        <dbReference type="Proteomes" id="UP000217348"/>
    </source>
</evidence>
<dbReference type="PANTHER" id="PTHR23150:SF19">
    <property type="entry name" value="FORMYLGLYCINE-GENERATING ENZYME"/>
    <property type="match status" value="1"/>
</dbReference>
<organism evidence="3 4">
    <name type="scientific">Capnocytophaga stomatis</name>
    <dbReference type="NCBI Taxonomy" id="1848904"/>
    <lineage>
        <taxon>Bacteria</taxon>
        <taxon>Pseudomonadati</taxon>
        <taxon>Bacteroidota</taxon>
        <taxon>Flavobacteriia</taxon>
        <taxon>Flavobacteriales</taxon>
        <taxon>Flavobacteriaceae</taxon>
        <taxon>Capnocytophaga</taxon>
    </lineage>
</organism>
<protein>
    <recommendedName>
        <fullName evidence="2">BIG2 domain-containing protein</fullName>
    </recommendedName>
</protein>
<feature type="domain" description="BIG2" evidence="2">
    <location>
        <begin position="208"/>
        <end position="283"/>
    </location>
</feature>
<dbReference type="InterPro" id="IPR042095">
    <property type="entry name" value="SUMF_sf"/>
</dbReference>
<dbReference type="OrthoDB" id="9768004at2"/>
<reference evidence="4" key="1">
    <citation type="submission" date="2017-06" db="EMBL/GenBank/DDBJ databases">
        <title>Capnocytophaga spp. assemblies.</title>
        <authorList>
            <person name="Gulvik C.A."/>
        </authorList>
    </citation>
    <scope>NUCLEOTIDE SEQUENCE [LARGE SCALE GENOMIC DNA]</scope>
    <source>
        <strain evidence="4">H2177</strain>
    </source>
</reference>
<dbReference type="Pfam" id="PF26182">
    <property type="entry name" value="Ig_NUP210_5th"/>
    <property type="match status" value="1"/>
</dbReference>
<gene>
    <name evidence="3" type="ORF">CGC58_11785</name>
</gene>
<name>A0A250FZC4_9FLAO</name>
<evidence type="ECO:0000313" key="3">
    <source>
        <dbReference type="EMBL" id="ATA90351.1"/>
    </source>
</evidence>
<feature type="domain" description="BIG2" evidence="2">
    <location>
        <begin position="111"/>
        <end position="186"/>
    </location>
</feature>
<dbReference type="KEGG" id="csto:CGC58_11785"/>
<dbReference type="InterPro" id="IPR016187">
    <property type="entry name" value="CTDL_fold"/>
</dbReference>
<dbReference type="PANTHER" id="PTHR23150">
    <property type="entry name" value="SULFATASE MODIFYING FACTOR 1, 2"/>
    <property type="match status" value="1"/>
</dbReference>
<dbReference type="SMART" id="SM00635">
    <property type="entry name" value="BID_2"/>
    <property type="match status" value="3"/>
</dbReference>
<dbReference type="InterPro" id="IPR051043">
    <property type="entry name" value="Sulfatase_Mod_Factor_Kinase"/>
</dbReference>
<sequence>MKKFFAYVAVALMIVMTATNCSKKDEVTYDDLKLSVAGQNLAVREGENISFDIKAGSGEYEVLSSNNAVIKPSLSQTKVVLTGVAEGEATVTVLDKKTNQRATVKIAVSEGLVDLALDVNELTLYLGENKVANISSGNGDYEVSVSDSTIATATLSQTTVVVGGVSSGTTTVKVKDKASSKEVTFNVIVTEKQIIGLNIEGNDLIVRAFTDIERDQAAVKGEKLENTKIQITSGAGNYTVTSSDETIAKVKVEGDMVHIDGYKTGVVTITISNEVNEPRVITANVYALSLEVSNISLKVNESVEVQVIDGSGQYELLDNLPNDVNATIRENKIIITGLATTKADIILKDKVSGKEAVLGVYVVENIIKPEEMDTVLVEGGSFLMGSDDGDPDERVRNTVTLSSYRISKYEVTNAQFAKFLNEKGNKVEQGMFYYYGADKERERGIVKNGNTYEVVKGRENYPVTYVSWYGANAYAEWVGGKLPTEAQWEFASLGGVKSNKFKFSGSNIVNEVGYHLGNSKGLNPVGTLKANELGIHDMSGNAWEWTLDEYSSRYTPEAKVNPEPYKTDNPKKVFVRRGASVYCKPNYCRSANRGANGSYQNNIGFRVVFKE</sequence>
<feature type="chain" id="PRO_5013372543" description="BIG2 domain-containing protein" evidence="1">
    <location>
        <begin position="24"/>
        <end position="611"/>
    </location>
</feature>
<feature type="signal peptide" evidence="1">
    <location>
        <begin position="1"/>
        <end position="23"/>
    </location>
</feature>
<dbReference type="RefSeq" id="WP_095896893.1">
    <property type="nucleotide sequence ID" value="NZ_CP022387.1"/>
</dbReference>
<dbReference type="SUPFAM" id="SSF56436">
    <property type="entry name" value="C-type lectin-like"/>
    <property type="match status" value="1"/>
</dbReference>
<dbReference type="GO" id="GO:0120147">
    <property type="term" value="F:formylglycine-generating oxidase activity"/>
    <property type="evidence" value="ECO:0007669"/>
    <property type="project" value="TreeGrafter"/>
</dbReference>
<dbReference type="Gene3D" id="3.90.1580.10">
    <property type="entry name" value="paralog of FGE (formylglycine-generating enzyme)"/>
    <property type="match status" value="1"/>
</dbReference>
<proteinExistence type="predicted"/>
<dbReference type="InterPro" id="IPR005532">
    <property type="entry name" value="SUMF_dom"/>
</dbReference>
<evidence type="ECO:0000259" key="2">
    <source>
        <dbReference type="SMART" id="SM00635"/>
    </source>
</evidence>
<feature type="domain" description="BIG2" evidence="2">
    <location>
        <begin position="30"/>
        <end position="105"/>
    </location>
</feature>
<dbReference type="InterPro" id="IPR003343">
    <property type="entry name" value="Big_2"/>
</dbReference>
<keyword evidence="1" id="KW-0732">Signal</keyword>